<dbReference type="InterPro" id="IPR015424">
    <property type="entry name" value="PyrdxlP-dep_Trfase"/>
</dbReference>
<dbReference type="Gene3D" id="3.90.1150.10">
    <property type="entry name" value="Aspartate Aminotransferase, domain 1"/>
    <property type="match status" value="1"/>
</dbReference>
<reference evidence="5" key="1">
    <citation type="submission" date="2023-02" db="EMBL/GenBank/DDBJ databases">
        <title>Description and genomic characterization of Salipiger bruguierae sp. nov., isolated from the sediment of mangrove plant Bruguiera sexangula.</title>
        <authorList>
            <person name="Long M."/>
        </authorList>
    </citation>
    <scope>NUCLEOTIDE SEQUENCE</scope>
    <source>
        <strain evidence="5">H15</strain>
        <plasmid evidence="5">unnamed4</plasmid>
    </source>
</reference>
<dbReference type="InterPro" id="IPR015422">
    <property type="entry name" value="PyrdxlP-dep_Trfase_small"/>
</dbReference>
<dbReference type="PANTHER" id="PTHR43713:SF3">
    <property type="entry name" value="GLUTAMATE-1-SEMIALDEHYDE 2,1-AMINOMUTASE 1, CHLOROPLASTIC-RELATED"/>
    <property type="match status" value="1"/>
</dbReference>
<accession>A0AAU8ARX1</accession>
<geneLocation type="plasmid" evidence="5">
    <name>unnamed4</name>
</geneLocation>
<dbReference type="InterPro" id="IPR015421">
    <property type="entry name" value="PyrdxlP-dep_Trfase_major"/>
</dbReference>
<comment type="cofactor">
    <cofactor evidence="1">
        <name>pyridoxal 5'-phosphate</name>
        <dbReference type="ChEBI" id="CHEBI:597326"/>
    </cofactor>
</comment>
<keyword evidence="5" id="KW-0614">Plasmid</keyword>
<proteinExistence type="inferred from homology"/>
<keyword evidence="2 3" id="KW-0663">Pyridoxal phosphate</keyword>
<dbReference type="RefSeq" id="WP_353476551.1">
    <property type="nucleotide sequence ID" value="NZ_CP123389.1"/>
</dbReference>
<dbReference type="GO" id="GO:0008483">
    <property type="term" value="F:transaminase activity"/>
    <property type="evidence" value="ECO:0007669"/>
    <property type="project" value="InterPro"/>
</dbReference>
<organism evidence="5">
    <name type="scientific">Alloyangia sp. H15</name>
    <dbReference type="NCBI Taxonomy" id="3029062"/>
    <lineage>
        <taxon>Bacteria</taxon>
        <taxon>Pseudomonadati</taxon>
        <taxon>Pseudomonadota</taxon>
        <taxon>Alphaproteobacteria</taxon>
        <taxon>Rhodobacterales</taxon>
        <taxon>Roseobacteraceae</taxon>
        <taxon>Alloyangia</taxon>
    </lineage>
</organism>
<dbReference type="InterPro" id="IPR005814">
    <property type="entry name" value="Aminotrans_3"/>
</dbReference>
<dbReference type="EC" id="5.4.3.8" evidence="5"/>
<evidence type="ECO:0000256" key="2">
    <source>
        <dbReference type="ARBA" id="ARBA00022898"/>
    </source>
</evidence>
<feature type="region of interest" description="Disordered" evidence="4">
    <location>
        <begin position="1"/>
        <end position="24"/>
    </location>
</feature>
<evidence type="ECO:0000256" key="1">
    <source>
        <dbReference type="ARBA" id="ARBA00001933"/>
    </source>
</evidence>
<keyword evidence="5" id="KW-0413">Isomerase</keyword>
<dbReference type="SUPFAM" id="SSF53383">
    <property type="entry name" value="PLP-dependent transferases"/>
    <property type="match status" value="1"/>
</dbReference>
<protein>
    <submittedName>
        <fullName evidence="5">Glutamate-1-semialdehyde 2,1-aminomutase</fullName>
        <ecNumber evidence="5">5.4.3.8</ecNumber>
    </submittedName>
</protein>
<comment type="similarity">
    <text evidence="3">Belongs to the class-III pyridoxal-phosphate-dependent aminotransferase family.</text>
</comment>
<dbReference type="NCBIfam" id="NF004856">
    <property type="entry name" value="PRK06209.1"/>
    <property type="match status" value="1"/>
</dbReference>
<sequence length="470" mass="50666">MQIEAFPSATFGTDEAAAGTPGSAETFPLSRNLQRRAHAIIPGGAHTYAKGDDQYPLLAPGFLARGQGCRVWDVDGNAYVEFGMGNRAIGLGHCFPRVTEAARRALDVGCNFTRPTPYEINCAETFLEAIPAAEMVKFCKDGSDATSGAMRLARAYTGREKIAICADHPFFSTDDWFIGTTPVDGGIPETIKSLTLSFRYGDLESARALFERHPGEIAAVILEPARGDDPPPGYLSGLRQLAHENGALFVLDEMITGFRWARGGGQEVYGVEPDLSCFGKAMANGFSVSALAGKREVMRLGGLDHVDFPRVFLLSTTHGAETHALAAAAETMRVYRDEPVIAHVHAMGRRLRLGAEEAIRRHGLTGHVGIVGRDCCLAYQTLDAEGAPSQAFRSLFLQETIRRGILAPSLVVSYSHSEADVDFAVAAIDGALGVYARALEDGVERHLVGRPSQVVYRRYNTPDGLAPGKR</sequence>
<evidence type="ECO:0000313" key="5">
    <source>
        <dbReference type="EMBL" id="XCC97661.1"/>
    </source>
</evidence>
<dbReference type="GO" id="GO:0030170">
    <property type="term" value="F:pyridoxal phosphate binding"/>
    <property type="evidence" value="ECO:0007669"/>
    <property type="project" value="InterPro"/>
</dbReference>
<dbReference type="PANTHER" id="PTHR43713">
    <property type="entry name" value="GLUTAMATE-1-SEMIALDEHYDE 2,1-AMINOMUTASE"/>
    <property type="match status" value="1"/>
</dbReference>
<dbReference type="AlphaFoldDB" id="A0AAU8ARX1"/>
<dbReference type="Pfam" id="PF00202">
    <property type="entry name" value="Aminotran_3"/>
    <property type="match status" value="1"/>
</dbReference>
<gene>
    <name evidence="5" type="ORF">PVT71_27545</name>
</gene>
<name>A0AAU8ARX1_9RHOB</name>
<evidence type="ECO:0000256" key="4">
    <source>
        <dbReference type="SAM" id="MobiDB-lite"/>
    </source>
</evidence>
<dbReference type="EMBL" id="CP123389">
    <property type="protein sequence ID" value="XCC97661.1"/>
    <property type="molecule type" value="Genomic_DNA"/>
</dbReference>
<evidence type="ECO:0000256" key="3">
    <source>
        <dbReference type="RuleBase" id="RU003560"/>
    </source>
</evidence>
<dbReference type="GO" id="GO:0042286">
    <property type="term" value="F:glutamate-1-semialdehyde 2,1-aminomutase activity"/>
    <property type="evidence" value="ECO:0007669"/>
    <property type="project" value="UniProtKB-EC"/>
</dbReference>
<dbReference type="Gene3D" id="3.40.640.10">
    <property type="entry name" value="Type I PLP-dependent aspartate aminotransferase-like (Major domain)"/>
    <property type="match status" value="1"/>
</dbReference>